<dbReference type="EMBL" id="CAADFC020000016">
    <property type="protein sequence ID" value="VIO73158.1"/>
    <property type="molecule type" value="Genomic_DNA"/>
</dbReference>
<dbReference type="Pfam" id="PF12833">
    <property type="entry name" value="HTH_18"/>
    <property type="match status" value="1"/>
</dbReference>
<accession>A0A508TGD3</accession>
<dbReference type="PROSITE" id="PS00041">
    <property type="entry name" value="HTH_ARAC_FAMILY_1"/>
    <property type="match status" value="1"/>
</dbReference>
<evidence type="ECO:0000256" key="1">
    <source>
        <dbReference type="ARBA" id="ARBA00023015"/>
    </source>
</evidence>
<dbReference type="InterPro" id="IPR050204">
    <property type="entry name" value="AraC_XylS_family_regulators"/>
</dbReference>
<dbReference type="AlphaFoldDB" id="A0A508TGD3"/>
<comment type="caution">
    <text evidence="5">The sequence shown here is derived from an EMBL/GenBank/DDBJ whole genome shotgun (WGS) entry which is preliminary data.</text>
</comment>
<dbReference type="InterPro" id="IPR011990">
    <property type="entry name" value="TPR-like_helical_dom_sf"/>
</dbReference>
<dbReference type="GO" id="GO:0043565">
    <property type="term" value="F:sequence-specific DNA binding"/>
    <property type="evidence" value="ECO:0007669"/>
    <property type="project" value="InterPro"/>
</dbReference>
<dbReference type="PANTHER" id="PTHR46796:SF12">
    <property type="entry name" value="HTH-TYPE DNA-BINDING TRANSCRIPTIONAL ACTIVATOR EUTR"/>
    <property type="match status" value="1"/>
</dbReference>
<evidence type="ECO:0000313" key="6">
    <source>
        <dbReference type="Proteomes" id="UP000328092"/>
    </source>
</evidence>
<dbReference type="SMART" id="SM00342">
    <property type="entry name" value="HTH_ARAC"/>
    <property type="match status" value="1"/>
</dbReference>
<dbReference type="InterPro" id="IPR009057">
    <property type="entry name" value="Homeodomain-like_sf"/>
</dbReference>
<protein>
    <recommendedName>
        <fullName evidence="4">HTH araC/xylS-type domain-containing protein</fullName>
    </recommendedName>
</protein>
<dbReference type="SUPFAM" id="SSF46689">
    <property type="entry name" value="Homeodomain-like"/>
    <property type="match status" value="1"/>
</dbReference>
<feature type="domain" description="HTH araC/xylS-type" evidence="4">
    <location>
        <begin position="11"/>
        <end position="111"/>
    </location>
</feature>
<dbReference type="SUPFAM" id="SSF48452">
    <property type="entry name" value="TPR-like"/>
    <property type="match status" value="1"/>
</dbReference>
<dbReference type="RefSeq" id="WP_139861836.1">
    <property type="nucleotide sequence ID" value="NZ_CAADFC020000016.1"/>
</dbReference>
<evidence type="ECO:0000256" key="3">
    <source>
        <dbReference type="ARBA" id="ARBA00023163"/>
    </source>
</evidence>
<evidence type="ECO:0000259" key="4">
    <source>
        <dbReference type="PROSITE" id="PS01124"/>
    </source>
</evidence>
<keyword evidence="1" id="KW-0805">Transcription regulation</keyword>
<dbReference type="Gene3D" id="1.10.10.60">
    <property type="entry name" value="Homeodomain-like"/>
    <property type="match status" value="1"/>
</dbReference>
<dbReference type="Gene3D" id="1.25.40.10">
    <property type="entry name" value="Tetratricopeptide repeat domain"/>
    <property type="match status" value="1"/>
</dbReference>
<keyword evidence="2" id="KW-0238">DNA-binding</keyword>
<evidence type="ECO:0000256" key="2">
    <source>
        <dbReference type="ARBA" id="ARBA00023125"/>
    </source>
</evidence>
<dbReference type="OrthoDB" id="9793400at2"/>
<organism evidence="5 6">
    <name type="scientific">Bradyrhizobium ivorense</name>
    <dbReference type="NCBI Taxonomy" id="2511166"/>
    <lineage>
        <taxon>Bacteria</taxon>
        <taxon>Pseudomonadati</taxon>
        <taxon>Pseudomonadota</taxon>
        <taxon>Alphaproteobacteria</taxon>
        <taxon>Hyphomicrobiales</taxon>
        <taxon>Nitrobacteraceae</taxon>
        <taxon>Bradyrhizobium</taxon>
    </lineage>
</organism>
<dbReference type="PANTHER" id="PTHR46796">
    <property type="entry name" value="HTH-TYPE TRANSCRIPTIONAL ACTIVATOR RHAS-RELATED"/>
    <property type="match status" value="1"/>
</dbReference>
<keyword evidence="6" id="KW-1185">Reference proteome</keyword>
<dbReference type="Proteomes" id="UP000328092">
    <property type="component" value="Unassembled WGS sequence"/>
</dbReference>
<dbReference type="PROSITE" id="PS01124">
    <property type="entry name" value="HTH_ARAC_FAMILY_2"/>
    <property type="match status" value="1"/>
</dbReference>
<name>A0A508TGD3_9BRAD</name>
<dbReference type="InterPro" id="IPR018060">
    <property type="entry name" value="HTH_AraC"/>
</dbReference>
<keyword evidence="3" id="KW-0804">Transcription</keyword>
<reference evidence="5" key="1">
    <citation type="submission" date="2019-02" db="EMBL/GenBank/DDBJ databases">
        <authorList>
            <person name="Pothier F.J."/>
        </authorList>
    </citation>
    <scope>NUCLEOTIDE SEQUENCE</scope>
    <source>
        <strain evidence="5">CI-1B</strain>
    </source>
</reference>
<gene>
    <name evidence="5" type="ORF">CI1B_47620</name>
</gene>
<dbReference type="InterPro" id="IPR018062">
    <property type="entry name" value="HTH_AraC-typ_CS"/>
</dbReference>
<dbReference type="GO" id="GO:0003700">
    <property type="term" value="F:DNA-binding transcription factor activity"/>
    <property type="evidence" value="ECO:0007669"/>
    <property type="project" value="InterPro"/>
</dbReference>
<proteinExistence type="predicted"/>
<evidence type="ECO:0000313" key="5">
    <source>
        <dbReference type="EMBL" id="VIO73158.1"/>
    </source>
</evidence>
<sequence>MGRELLPRGLKKAIERLEFEPARPWRVGELAALCGVAPRTLQKHFHRYLDQAPLAFLRDLRLKRVRQELLCDAQGASVTEIATRFGFIHLGRFAIRYRHRYGETPSATLRRSLRTRTTSVSQLAILGSRLERPAIAVLPFDTIGVRPGYKTAFAEEVALALWHLHWLHVVAPPNARYRLHGKVREGAHGNVRVIVRLLDALTGRYLWAATWEGDVRDPAGFEERVAQGVARAVQLALRDAEIDRATRLHCGELTAWELTMRALPCVTAVNAAAEGTALELLDQAMERAPHDPLPIAMAAWCRGLRAGHHFTARPEVERAAASELAARAAKLSAGDALAETMLAAGYTLAHDLASAAIHADRALALDGGSAWAWGRSAWVKAYHGQASDALEEFQIARSLAPADQLNFLWSVGIASAYFQNGCYDESVRWFKRAQAENPASTWTNRFLAAACVLAGRTDEAQFALDTFMRHYPGLTISEVRSSLPWNASYLDRTCEGLEQVGMRP</sequence>